<dbReference type="InterPro" id="IPR032272">
    <property type="entry name" value="DUF4834"/>
</dbReference>
<dbReference type="Proteomes" id="UP000306630">
    <property type="component" value="Unassembled WGS sequence"/>
</dbReference>
<accession>A0A1B1SCG0</accession>
<dbReference type="Pfam" id="PF16118">
    <property type="entry name" value="DUF4834"/>
    <property type="match status" value="1"/>
</dbReference>
<evidence type="ECO:0000313" key="2">
    <source>
        <dbReference type="EMBL" id="ANU64498.1"/>
    </source>
</evidence>
<feature type="region of interest" description="Disordered" evidence="1">
    <location>
        <begin position="49"/>
        <end position="68"/>
    </location>
</feature>
<evidence type="ECO:0000313" key="5">
    <source>
        <dbReference type="Proteomes" id="UP000306630"/>
    </source>
</evidence>
<dbReference type="Proteomes" id="UP000186351">
    <property type="component" value="Chromosome"/>
</dbReference>
<protein>
    <submittedName>
        <fullName evidence="3">DUF4834 family protein</fullName>
    </submittedName>
</protein>
<dbReference type="KEGG" id="pary:A4V02_12720"/>
<reference evidence="2" key="2">
    <citation type="submission" date="2017-04" db="EMBL/GenBank/DDBJ databases">
        <title>Complete Genome Sequences of Twelve Strains of a Stable Defined Moderately Diverse Mouse Microbiota 2 (sDMDMm2).</title>
        <authorList>
            <person name="Uchimura Y."/>
            <person name="Wyss M."/>
            <person name="Brugiroux S."/>
            <person name="Limenitakis J.P."/>
            <person name="Stecher B."/>
            <person name="McCoy K.D."/>
            <person name="Macpherson A.J."/>
        </authorList>
    </citation>
    <scope>NUCLEOTIDE SEQUENCE</scope>
    <source>
        <strain evidence="2">YL27</strain>
    </source>
</reference>
<evidence type="ECO:0000256" key="1">
    <source>
        <dbReference type="SAM" id="MobiDB-lite"/>
    </source>
</evidence>
<dbReference type="GeneID" id="65537738"/>
<proteinExistence type="predicted"/>
<evidence type="ECO:0000313" key="4">
    <source>
        <dbReference type="Proteomes" id="UP000186351"/>
    </source>
</evidence>
<dbReference type="EMBL" id="CP015402">
    <property type="protein sequence ID" value="ANU64498.1"/>
    <property type="molecule type" value="Genomic_DNA"/>
</dbReference>
<gene>
    <name evidence="2" type="ORF">A4V02_12720</name>
    <name evidence="3" type="ORF">E5333_11375</name>
</gene>
<reference evidence="3 5" key="3">
    <citation type="submission" date="2019-04" db="EMBL/GenBank/DDBJ databases">
        <title>Microbes associate with the intestines of laboratory mice.</title>
        <authorList>
            <person name="Navarre W."/>
            <person name="Wong E."/>
            <person name="Huang K."/>
            <person name="Tropini C."/>
            <person name="Ng K."/>
            <person name="Yu B."/>
        </authorList>
    </citation>
    <scope>NUCLEOTIDE SEQUENCE [LARGE SCALE GENOMIC DNA]</scope>
    <source>
        <strain evidence="3 5">NM06_A21</strain>
    </source>
</reference>
<organism evidence="2 4">
    <name type="scientific">Muribaculum intestinale</name>
    <dbReference type="NCBI Taxonomy" id="1796646"/>
    <lineage>
        <taxon>Bacteria</taxon>
        <taxon>Pseudomonadati</taxon>
        <taxon>Bacteroidota</taxon>
        <taxon>Bacteroidia</taxon>
        <taxon>Bacteroidales</taxon>
        <taxon>Muribaculaceae</taxon>
        <taxon>Muribaculum</taxon>
    </lineage>
</organism>
<dbReference type="EMBL" id="SRYD01000050">
    <property type="protein sequence ID" value="TGY71414.1"/>
    <property type="molecule type" value="Genomic_DNA"/>
</dbReference>
<name>A0A1B1SCG0_9BACT</name>
<keyword evidence="4" id="KW-1185">Reference proteome</keyword>
<dbReference type="RefSeq" id="WP_068961775.1">
    <property type="nucleotide sequence ID" value="NZ_CAJTAP010000060.1"/>
</dbReference>
<dbReference type="AlphaFoldDB" id="A0A1B1SCG0"/>
<reference evidence="4" key="1">
    <citation type="submission" date="2016-04" db="EMBL/GenBank/DDBJ databases">
        <title>Complete Genome Sequences of Twelve Strains of a Stable Defined Moderately Diverse Mouse Microbiota 2 (sDMDMm2).</title>
        <authorList>
            <person name="Uchimura Y."/>
            <person name="Wyss M."/>
            <person name="Brugiroux S."/>
            <person name="Limenitakis J.P."/>
            <person name="Stecher B."/>
            <person name="McCoy K.D."/>
            <person name="Macpherson A.J."/>
        </authorList>
    </citation>
    <scope>NUCLEOTIDE SEQUENCE [LARGE SCALE GENOMIC DNA]</scope>
    <source>
        <strain evidence="4">YL27</strain>
    </source>
</reference>
<accession>A0A1Z2XG41</accession>
<evidence type="ECO:0000313" key="3">
    <source>
        <dbReference type="EMBL" id="TGY71414.1"/>
    </source>
</evidence>
<sequence>MVIFKMLIFTLLILVLIPVVKLGAAIFRAYRHVKRQTAAFAGNNRTYDTDRTAQGYETEEARRGRRRSTRKIFRSDEGEYVRFEEIDVDITLEQERRRNYGATPFRMEEQISDAEWTDI</sequence>
<dbReference type="STRING" id="1796646.A4V02_12720"/>